<evidence type="ECO:0000313" key="2">
    <source>
        <dbReference type="Proteomes" id="UP000000305"/>
    </source>
</evidence>
<gene>
    <name evidence="1" type="ORF">DAPPUDRAFT_251823</name>
</gene>
<dbReference type="Proteomes" id="UP000000305">
    <property type="component" value="Unassembled WGS sequence"/>
</dbReference>
<sequence length="59" mass="6663">MKLDIDTLATDDLDSIDSASLLSGSYFEFSFTPDFNDMLMYIGVSNDWVDKSFVNLIDN</sequence>
<organism evidence="1 2">
    <name type="scientific">Daphnia pulex</name>
    <name type="common">Water flea</name>
    <dbReference type="NCBI Taxonomy" id="6669"/>
    <lineage>
        <taxon>Eukaryota</taxon>
        <taxon>Metazoa</taxon>
        <taxon>Ecdysozoa</taxon>
        <taxon>Arthropoda</taxon>
        <taxon>Crustacea</taxon>
        <taxon>Branchiopoda</taxon>
        <taxon>Diplostraca</taxon>
        <taxon>Cladocera</taxon>
        <taxon>Anomopoda</taxon>
        <taxon>Daphniidae</taxon>
        <taxon>Daphnia</taxon>
    </lineage>
</organism>
<proteinExistence type="predicted"/>
<reference evidence="1 2" key="1">
    <citation type="journal article" date="2011" name="Science">
        <title>The ecoresponsive genome of Daphnia pulex.</title>
        <authorList>
            <person name="Colbourne J.K."/>
            <person name="Pfrender M.E."/>
            <person name="Gilbert D."/>
            <person name="Thomas W.K."/>
            <person name="Tucker A."/>
            <person name="Oakley T.H."/>
            <person name="Tokishita S."/>
            <person name="Aerts A."/>
            <person name="Arnold G.J."/>
            <person name="Basu M.K."/>
            <person name="Bauer D.J."/>
            <person name="Caceres C.E."/>
            <person name="Carmel L."/>
            <person name="Casola C."/>
            <person name="Choi J.H."/>
            <person name="Detter J.C."/>
            <person name="Dong Q."/>
            <person name="Dusheyko S."/>
            <person name="Eads B.D."/>
            <person name="Frohlich T."/>
            <person name="Geiler-Samerotte K.A."/>
            <person name="Gerlach D."/>
            <person name="Hatcher P."/>
            <person name="Jogdeo S."/>
            <person name="Krijgsveld J."/>
            <person name="Kriventseva E.V."/>
            <person name="Kultz D."/>
            <person name="Laforsch C."/>
            <person name="Lindquist E."/>
            <person name="Lopez J."/>
            <person name="Manak J.R."/>
            <person name="Muller J."/>
            <person name="Pangilinan J."/>
            <person name="Patwardhan R.P."/>
            <person name="Pitluck S."/>
            <person name="Pritham E.J."/>
            <person name="Rechtsteiner A."/>
            <person name="Rho M."/>
            <person name="Rogozin I.B."/>
            <person name="Sakarya O."/>
            <person name="Salamov A."/>
            <person name="Schaack S."/>
            <person name="Shapiro H."/>
            <person name="Shiga Y."/>
            <person name="Skalitzky C."/>
            <person name="Smith Z."/>
            <person name="Souvorov A."/>
            <person name="Sung W."/>
            <person name="Tang Z."/>
            <person name="Tsuchiya D."/>
            <person name="Tu H."/>
            <person name="Vos H."/>
            <person name="Wang M."/>
            <person name="Wolf Y.I."/>
            <person name="Yamagata H."/>
            <person name="Yamada T."/>
            <person name="Ye Y."/>
            <person name="Shaw J.R."/>
            <person name="Andrews J."/>
            <person name="Crease T.J."/>
            <person name="Tang H."/>
            <person name="Lucas S.M."/>
            <person name="Robertson H.M."/>
            <person name="Bork P."/>
            <person name="Koonin E.V."/>
            <person name="Zdobnov E.M."/>
            <person name="Grigoriev I.V."/>
            <person name="Lynch M."/>
            <person name="Boore J.L."/>
        </authorList>
    </citation>
    <scope>NUCLEOTIDE SEQUENCE [LARGE SCALE GENOMIC DNA]</scope>
</reference>
<dbReference type="KEGG" id="dpx:DAPPUDRAFT_251823"/>
<dbReference type="EMBL" id="GL732583">
    <property type="protein sequence ID" value="EFX74510.1"/>
    <property type="molecule type" value="Genomic_DNA"/>
</dbReference>
<protein>
    <submittedName>
        <fullName evidence="1">Uncharacterized protein</fullName>
    </submittedName>
</protein>
<accession>E9H1F1</accession>
<dbReference type="InParanoid" id="E9H1F1"/>
<dbReference type="HOGENOM" id="CLU_193236_0_0_1"/>
<keyword evidence="2" id="KW-1185">Reference proteome</keyword>
<evidence type="ECO:0000313" key="1">
    <source>
        <dbReference type="EMBL" id="EFX74510.1"/>
    </source>
</evidence>
<name>E9H1F1_DAPPU</name>
<dbReference type="AlphaFoldDB" id="E9H1F1"/>